<dbReference type="GeneID" id="77729043"/>
<dbReference type="RefSeq" id="XP_052944161.1">
    <property type="nucleotide sequence ID" value="XM_053089838.1"/>
</dbReference>
<dbReference type="AlphaFoldDB" id="A0AA38H7M2"/>
<dbReference type="Proteomes" id="UP001164286">
    <property type="component" value="Unassembled WGS sequence"/>
</dbReference>
<organism evidence="2 3">
    <name type="scientific">Dioszegia hungarica</name>
    <dbReference type="NCBI Taxonomy" id="4972"/>
    <lineage>
        <taxon>Eukaryota</taxon>
        <taxon>Fungi</taxon>
        <taxon>Dikarya</taxon>
        <taxon>Basidiomycota</taxon>
        <taxon>Agaricomycotina</taxon>
        <taxon>Tremellomycetes</taxon>
        <taxon>Tremellales</taxon>
        <taxon>Bulleribasidiaceae</taxon>
        <taxon>Dioszegia</taxon>
    </lineage>
</organism>
<gene>
    <name evidence="2" type="ORF">MKK02DRAFT_37915</name>
</gene>
<protein>
    <submittedName>
        <fullName evidence="2">Uncharacterized protein</fullName>
    </submittedName>
</protein>
<evidence type="ECO:0000256" key="1">
    <source>
        <dbReference type="SAM" id="MobiDB-lite"/>
    </source>
</evidence>
<evidence type="ECO:0000313" key="3">
    <source>
        <dbReference type="Proteomes" id="UP001164286"/>
    </source>
</evidence>
<proteinExistence type="predicted"/>
<name>A0AA38H7M2_9TREE</name>
<feature type="region of interest" description="Disordered" evidence="1">
    <location>
        <begin position="1"/>
        <end position="35"/>
    </location>
</feature>
<feature type="compositionally biased region" description="Polar residues" evidence="1">
    <location>
        <begin position="17"/>
        <end position="27"/>
    </location>
</feature>
<sequence length="209" mass="22659">MAPAARKQPTRSGPAPSASNTTPAQTARQHDAITDFQARRLNRRLEDLERTNPTDIPASSFVPSDSKAKAGAEIGFGGVVVPLAVDKGKKKQSGNVRKILYAKKSLKDWLEELTQYRRTLLPSRPYHPPRPANSARPAAIPARIGVQGVQSGAATGNVWGYMSEMEDVASADELDMTRQESPGPGRHRSTLNNVDIRYGVATCPWTLCA</sequence>
<comment type="caution">
    <text evidence="2">The sequence shown here is derived from an EMBL/GenBank/DDBJ whole genome shotgun (WGS) entry which is preliminary data.</text>
</comment>
<dbReference type="EMBL" id="JAKWFO010000007">
    <property type="protein sequence ID" value="KAI9634384.1"/>
    <property type="molecule type" value="Genomic_DNA"/>
</dbReference>
<evidence type="ECO:0000313" key="2">
    <source>
        <dbReference type="EMBL" id="KAI9634384.1"/>
    </source>
</evidence>
<reference evidence="2" key="1">
    <citation type="journal article" date="2022" name="G3 (Bethesda)">
        <title>High quality genome of the basidiomycete yeast Dioszegia hungarica PDD-24b-2 isolated from cloud water.</title>
        <authorList>
            <person name="Jarrige D."/>
            <person name="Haridas S."/>
            <person name="Bleykasten-Grosshans C."/>
            <person name="Joly M."/>
            <person name="Nadalig T."/>
            <person name="Sancelme M."/>
            <person name="Vuilleumier S."/>
            <person name="Grigoriev I.V."/>
            <person name="Amato P."/>
            <person name="Bringel F."/>
        </authorList>
    </citation>
    <scope>NUCLEOTIDE SEQUENCE</scope>
    <source>
        <strain evidence="2">PDD-24b-2</strain>
    </source>
</reference>
<accession>A0AA38H7M2</accession>
<keyword evidence="3" id="KW-1185">Reference proteome</keyword>